<dbReference type="Pfam" id="PF01408">
    <property type="entry name" value="GFO_IDH_MocA"/>
    <property type="match status" value="1"/>
</dbReference>
<evidence type="ECO:0000256" key="1">
    <source>
        <dbReference type="ARBA" id="ARBA00023002"/>
    </source>
</evidence>
<gene>
    <name evidence="4" type="ORF">F7O44_28160</name>
</gene>
<protein>
    <submittedName>
        <fullName evidence="4">Gfo/Idh/MocA family oxidoreductase</fullName>
    </submittedName>
</protein>
<dbReference type="SUPFAM" id="SSF51735">
    <property type="entry name" value="NAD(P)-binding Rossmann-fold domains"/>
    <property type="match status" value="1"/>
</dbReference>
<sequence>MGIVGCGNISAQYLRTLTSADETSVVAVADLDADKAAHAAATYGARAFSVDEIFGVDEIEWILNLTTPAAHEDVSLAAIGQGLSVYNEKPLCATVAAAQRVLEAAHAAGVAVGSAPDTVLGTGLQTARATLASGAIGRPVFATATMAVPGHELWHPAPDFYYAPGGGPLLDMGPYYLTALVTLLGPVAAVYGAASRTRDERIISSGPRKGERIGVAVDSHITAICEHASGALTTLIMSFDAAASQAARIEVHGEEGSMAVPDPNEFHGAVQVHSVGGTWEMVTPSAGYTGAGRGLGLIDIARSADRRTGRASAELGFHVLDVMSSILRSADDGQRRMVSSTCTVPDPVPLTELSYARTGGAGQRA</sequence>
<feature type="domain" description="GFO/IDH/MocA-like oxidoreductase" evidence="3">
    <location>
        <begin position="125"/>
        <end position="258"/>
    </location>
</feature>
<dbReference type="EMBL" id="WLZY01000016">
    <property type="protein sequence ID" value="NDL60956.1"/>
    <property type="molecule type" value="Genomic_DNA"/>
</dbReference>
<keyword evidence="1" id="KW-0560">Oxidoreductase</keyword>
<dbReference type="Pfam" id="PF22725">
    <property type="entry name" value="GFO_IDH_MocA_C3"/>
    <property type="match status" value="1"/>
</dbReference>
<dbReference type="PANTHER" id="PTHR43818">
    <property type="entry name" value="BCDNA.GH03377"/>
    <property type="match status" value="1"/>
</dbReference>
<dbReference type="PANTHER" id="PTHR43818:SF11">
    <property type="entry name" value="BCDNA.GH03377"/>
    <property type="match status" value="1"/>
</dbReference>
<evidence type="ECO:0000259" key="3">
    <source>
        <dbReference type="Pfam" id="PF22725"/>
    </source>
</evidence>
<dbReference type="AlphaFoldDB" id="A0A7K3MCG4"/>
<comment type="caution">
    <text evidence="4">The sequence shown here is derived from an EMBL/GenBank/DDBJ whole genome shotgun (WGS) entry which is preliminary data.</text>
</comment>
<organism evidence="4 5">
    <name type="scientific">Phytoactinopolyspora mesophila</name>
    <dbReference type="NCBI Taxonomy" id="2650750"/>
    <lineage>
        <taxon>Bacteria</taxon>
        <taxon>Bacillati</taxon>
        <taxon>Actinomycetota</taxon>
        <taxon>Actinomycetes</taxon>
        <taxon>Jiangellales</taxon>
        <taxon>Jiangellaceae</taxon>
        <taxon>Phytoactinopolyspora</taxon>
    </lineage>
</organism>
<dbReference type="InterPro" id="IPR050463">
    <property type="entry name" value="Gfo/Idh/MocA_oxidrdct_glycsds"/>
</dbReference>
<evidence type="ECO:0000313" key="4">
    <source>
        <dbReference type="EMBL" id="NDL60956.1"/>
    </source>
</evidence>
<dbReference type="Gene3D" id="3.40.50.720">
    <property type="entry name" value="NAD(P)-binding Rossmann-like Domain"/>
    <property type="match status" value="1"/>
</dbReference>
<reference evidence="4 5" key="1">
    <citation type="submission" date="2019-11" db="EMBL/GenBank/DDBJ databases">
        <authorList>
            <person name="Li X.-J."/>
            <person name="Feng X.-M."/>
        </authorList>
    </citation>
    <scope>NUCLEOTIDE SEQUENCE [LARGE SCALE GENOMIC DNA]</scope>
    <source>
        <strain evidence="4 5">XMNu-373</strain>
    </source>
</reference>
<name>A0A7K3MCG4_9ACTN</name>
<dbReference type="InterPro" id="IPR000683">
    <property type="entry name" value="Gfo/Idh/MocA-like_OxRdtase_N"/>
</dbReference>
<dbReference type="GO" id="GO:0000166">
    <property type="term" value="F:nucleotide binding"/>
    <property type="evidence" value="ECO:0007669"/>
    <property type="project" value="InterPro"/>
</dbReference>
<dbReference type="Gene3D" id="3.30.360.10">
    <property type="entry name" value="Dihydrodipicolinate Reductase, domain 2"/>
    <property type="match status" value="1"/>
</dbReference>
<dbReference type="InterPro" id="IPR055170">
    <property type="entry name" value="GFO_IDH_MocA-like_dom"/>
</dbReference>
<keyword evidence="5" id="KW-1185">Reference proteome</keyword>
<dbReference type="GO" id="GO:0016491">
    <property type="term" value="F:oxidoreductase activity"/>
    <property type="evidence" value="ECO:0007669"/>
    <property type="project" value="UniProtKB-KW"/>
</dbReference>
<dbReference type="Proteomes" id="UP000460435">
    <property type="component" value="Unassembled WGS sequence"/>
</dbReference>
<dbReference type="InterPro" id="IPR036291">
    <property type="entry name" value="NAD(P)-bd_dom_sf"/>
</dbReference>
<feature type="domain" description="Gfo/Idh/MocA-like oxidoreductase N-terminal" evidence="2">
    <location>
        <begin position="2"/>
        <end position="112"/>
    </location>
</feature>
<evidence type="ECO:0000259" key="2">
    <source>
        <dbReference type="Pfam" id="PF01408"/>
    </source>
</evidence>
<evidence type="ECO:0000313" key="5">
    <source>
        <dbReference type="Proteomes" id="UP000460435"/>
    </source>
</evidence>
<proteinExistence type="predicted"/>
<dbReference type="SUPFAM" id="SSF55347">
    <property type="entry name" value="Glyceraldehyde-3-phosphate dehydrogenase-like, C-terminal domain"/>
    <property type="match status" value="1"/>
</dbReference>
<accession>A0A7K3MCG4</accession>